<evidence type="ECO:0000313" key="1">
    <source>
        <dbReference type="EMBL" id="MFC4294101.1"/>
    </source>
</evidence>
<gene>
    <name evidence="1" type="ORF">ACFO0A_03400</name>
</gene>
<organism evidence="1 2">
    <name type="scientific">Novosphingobium tardum</name>
    <dbReference type="NCBI Taxonomy" id="1538021"/>
    <lineage>
        <taxon>Bacteria</taxon>
        <taxon>Pseudomonadati</taxon>
        <taxon>Pseudomonadota</taxon>
        <taxon>Alphaproteobacteria</taxon>
        <taxon>Sphingomonadales</taxon>
        <taxon>Sphingomonadaceae</taxon>
        <taxon>Novosphingobium</taxon>
    </lineage>
</organism>
<name>A0ABV8RPC4_9SPHN</name>
<protein>
    <submittedName>
        <fullName evidence="1">Uncharacterized protein</fullName>
    </submittedName>
</protein>
<keyword evidence="2" id="KW-1185">Reference proteome</keyword>
<reference evidence="2" key="1">
    <citation type="journal article" date="2019" name="Int. J. Syst. Evol. Microbiol.">
        <title>The Global Catalogue of Microorganisms (GCM) 10K type strain sequencing project: providing services to taxonomists for standard genome sequencing and annotation.</title>
        <authorList>
            <consortium name="The Broad Institute Genomics Platform"/>
            <consortium name="The Broad Institute Genome Sequencing Center for Infectious Disease"/>
            <person name="Wu L."/>
            <person name="Ma J."/>
        </authorList>
    </citation>
    <scope>NUCLEOTIDE SEQUENCE [LARGE SCALE GENOMIC DNA]</scope>
    <source>
        <strain evidence="2">CGMCC 1.12989</strain>
    </source>
</reference>
<evidence type="ECO:0000313" key="2">
    <source>
        <dbReference type="Proteomes" id="UP001595828"/>
    </source>
</evidence>
<sequence>MNDIDEYADIPGMPSDSDIRAELVRTSGPAFWRPTGSPDGTATDFTGELGQKVLAARHALGPGPNGTDVQYAVWEHEQAKEALDAEARRIMSALTEVRSYDPVTGEAISMASPTKVKALVDRLAVVQEDKARLEGEPGRLALEKKVDEAVRNTKALFRNQYIADQAKRLAAKIAMDEEIARQAAAYGKSRPKP</sequence>
<dbReference type="RefSeq" id="WP_379537567.1">
    <property type="nucleotide sequence ID" value="NZ_JBHSDR010000003.1"/>
</dbReference>
<dbReference type="Proteomes" id="UP001595828">
    <property type="component" value="Unassembled WGS sequence"/>
</dbReference>
<comment type="caution">
    <text evidence="1">The sequence shown here is derived from an EMBL/GenBank/DDBJ whole genome shotgun (WGS) entry which is preliminary data.</text>
</comment>
<accession>A0ABV8RPC4</accession>
<proteinExistence type="predicted"/>
<dbReference type="EMBL" id="JBHSDR010000003">
    <property type="protein sequence ID" value="MFC4294101.1"/>
    <property type="molecule type" value="Genomic_DNA"/>
</dbReference>